<keyword evidence="3" id="KW-1185">Reference proteome</keyword>
<comment type="caution">
    <text evidence="2">The sequence shown here is derived from an EMBL/GenBank/DDBJ whole genome shotgun (WGS) entry which is preliminary data.</text>
</comment>
<protein>
    <submittedName>
        <fullName evidence="2">Uncharacterized protein</fullName>
    </submittedName>
</protein>
<accession>A0A1U7LHI7</accession>
<evidence type="ECO:0000256" key="1">
    <source>
        <dbReference type="SAM" id="Phobius"/>
    </source>
</evidence>
<dbReference type="Proteomes" id="UP000186594">
    <property type="component" value="Unassembled WGS sequence"/>
</dbReference>
<keyword evidence="1" id="KW-0812">Transmembrane</keyword>
<dbReference type="AlphaFoldDB" id="A0A1U7LHI7"/>
<feature type="transmembrane region" description="Helical" evidence="1">
    <location>
        <begin position="40"/>
        <end position="62"/>
    </location>
</feature>
<sequence length="162" mass="18012">MSTLLEQITASTPVSKWVEFTALTEAPVNGTNSIDITRTFAFIFCVIAISIGVVMSIAMTVLRASPRQSFYKTSPEGPFDLEENSWYLEQQYRSDPVRISLPQPPCSIYLNHEKLPRDGPIGLTLTSVIFAPPAYTLNDSELPGYPLARPLEELVDDSEEDL</sequence>
<dbReference type="EMBL" id="LXFE01004028">
    <property type="protein sequence ID" value="OLL22012.1"/>
    <property type="molecule type" value="Genomic_DNA"/>
</dbReference>
<keyword evidence="1" id="KW-1133">Transmembrane helix</keyword>
<gene>
    <name evidence="2" type="ORF">NEOLI_003628</name>
</gene>
<keyword evidence="1" id="KW-0472">Membrane</keyword>
<evidence type="ECO:0000313" key="2">
    <source>
        <dbReference type="EMBL" id="OLL22012.1"/>
    </source>
</evidence>
<organism evidence="2 3">
    <name type="scientific">Neolecta irregularis (strain DAH-3)</name>
    <dbReference type="NCBI Taxonomy" id="1198029"/>
    <lineage>
        <taxon>Eukaryota</taxon>
        <taxon>Fungi</taxon>
        <taxon>Dikarya</taxon>
        <taxon>Ascomycota</taxon>
        <taxon>Taphrinomycotina</taxon>
        <taxon>Neolectales</taxon>
        <taxon>Neolectaceae</taxon>
        <taxon>Neolecta</taxon>
    </lineage>
</organism>
<name>A0A1U7LHI7_NEOID</name>
<reference evidence="2 3" key="1">
    <citation type="submission" date="2016-04" db="EMBL/GenBank/DDBJ databases">
        <title>Evolutionary innovation and constraint leading to complex multicellularity in the Ascomycota.</title>
        <authorList>
            <person name="Cisse O."/>
            <person name="Nguyen A."/>
            <person name="Hewitt D.A."/>
            <person name="Jedd G."/>
            <person name="Stajich J.E."/>
        </authorList>
    </citation>
    <scope>NUCLEOTIDE SEQUENCE [LARGE SCALE GENOMIC DNA]</scope>
    <source>
        <strain evidence="2 3">DAH-3</strain>
    </source>
</reference>
<proteinExistence type="predicted"/>
<evidence type="ECO:0000313" key="3">
    <source>
        <dbReference type="Proteomes" id="UP000186594"/>
    </source>
</evidence>